<evidence type="ECO:0000313" key="5">
    <source>
        <dbReference type="Proteomes" id="UP000274762"/>
    </source>
</evidence>
<feature type="transmembrane region" description="Helical" evidence="3">
    <location>
        <begin position="12"/>
        <end position="36"/>
    </location>
</feature>
<gene>
    <name evidence="4" type="ORF">DFJ75_0315</name>
</gene>
<proteinExistence type="predicted"/>
<keyword evidence="3" id="KW-1133">Transmembrane helix</keyword>
<evidence type="ECO:0000256" key="2">
    <source>
        <dbReference type="SAM" id="MobiDB-lite"/>
    </source>
</evidence>
<accession>A0A495JXE6</accession>
<dbReference type="AlphaFoldDB" id="A0A495JXE6"/>
<comment type="caution">
    <text evidence="4">The sequence shown here is derived from an EMBL/GenBank/DDBJ whole genome shotgun (WGS) entry which is preliminary data.</text>
</comment>
<dbReference type="InterPro" id="IPR001733">
    <property type="entry name" value="Peptidase_S26B"/>
</dbReference>
<sequence length="494" mass="51151">MSDRTKKYAIEVTLTVGALAGLLCVIVALASVAFGLSPLVFRSDSMSPAIATGDVAIARSVSAAELAPGDIVSVSRPDGTRITHRVVSIDSRVGNSATMTLRGDANSINDPEPYTAVTVDRVLFHVPNLGYVLSWFTSPYSWAVATLLTLGLLSAAFRPDRLIHRSNPGRHAASSSPRSRNATLAVQAVIVLTVVATAVTGYVRTNNTLAALNDSATATGTVSAGRPIVPTSLTCTNTYPNIVLSWPNPVSNHSYDYELSLTNVAGGATRTHVKIASTAITATQTITYNTPWFPLAAIYNIDLRSKVGNFLSTGKLTIRIQEGFFTTTCGETNGTPSGTAAARSAPAQTTTTQLPSATTTQAPTTTTLSQAPATSTSTASPAPTTSSTPPPSTPLSEEPTASPAPTSATTLTSVPETTSPAGTYVASANDGTVTIGDKQSGTEEYRGDLRAAQLEWADDVTLKVTAADGTVNTVTKRDGRWSTTSVTATVPAAG</sequence>
<name>A0A495JXE6_WILMA</name>
<dbReference type="NCBIfam" id="TIGR02228">
    <property type="entry name" value="sigpep_I_arch"/>
    <property type="match status" value="1"/>
</dbReference>
<feature type="compositionally biased region" description="Low complexity" evidence="2">
    <location>
        <begin position="394"/>
        <end position="413"/>
    </location>
</feature>
<feature type="transmembrane region" description="Helical" evidence="3">
    <location>
        <begin position="184"/>
        <end position="203"/>
    </location>
</feature>
<dbReference type="EMBL" id="RBKV01000001">
    <property type="protein sequence ID" value="RKR93531.1"/>
    <property type="molecule type" value="Genomic_DNA"/>
</dbReference>
<dbReference type="RefSeq" id="WP_062796513.1">
    <property type="nucleotide sequence ID" value="NZ_CBCRXS010000001.1"/>
</dbReference>
<dbReference type="GO" id="GO:0009003">
    <property type="term" value="F:signal peptidase activity"/>
    <property type="evidence" value="ECO:0007669"/>
    <property type="project" value="UniProtKB-EC"/>
</dbReference>
<evidence type="ECO:0000256" key="1">
    <source>
        <dbReference type="NCBIfam" id="TIGR02228"/>
    </source>
</evidence>
<dbReference type="Proteomes" id="UP000274762">
    <property type="component" value="Unassembled WGS sequence"/>
</dbReference>
<dbReference type="GO" id="GO:0004252">
    <property type="term" value="F:serine-type endopeptidase activity"/>
    <property type="evidence" value="ECO:0007669"/>
    <property type="project" value="UniProtKB-UniRule"/>
</dbReference>
<dbReference type="GO" id="GO:0016020">
    <property type="term" value="C:membrane"/>
    <property type="evidence" value="ECO:0007669"/>
    <property type="project" value="UniProtKB-UniRule"/>
</dbReference>
<evidence type="ECO:0000256" key="3">
    <source>
        <dbReference type="SAM" id="Phobius"/>
    </source>
</evidence>
<feature type="region of interest" description="Disordered" evidence="2">
    <location>
        <begin position="331"/>
        <end position="441"/>
    </location>
</feature>
<keyword evidence="3" id="KW-0812">Transmembrane</keyword>
<evidence type="ECO:0000313" key="4">
    <source>
        <dbReference type="EMBL" id="RKR93531.1"/>
    </source>
</evidence>
<organism evidence="4 5">
    <name type="scientific">Williamsia marianensis</name>
    <dbReference type="NCBI Taxonomy" id="85044"/>
    <lineage>
        <taxon>Bacteria</taxon>
        <taxon>Bacillati</taxon>
        <taxon>Actinomycetota</taxon>
        <taxon>Actinomycetes</taxon>
        <taxon>Mycobacteriales</taxon>
        <taxon>Nocardiaceae</taxon>
        <taxon>Williamsia</taxon>
    </lineage>
</organism>
<feature type="transmembrane region" description="Helical" evidence="3">
    <location>
        <begin position="140"/>
        <end position="157"/>
    </location>
</feature>
<protein>
    <recommendedName>
        <fullName evidence="1">Signal peptidase I</fullName>
        <ecNumber evidence="1">3.4.21.89</ecNumber>
    </recommendedName>
</protein>
<feature type="compositionally biased region" description="Low complexity" evidence="2">
    <location>
        <begin position="344"/>
        <end position="387"/>
    </location>
</feature>
<dbReference type="GO" id="GO:0006465">
    <property type="term" value="P:signal peptide processing"/>
    <property type="evidence" value="ECO:0007669"/>
    <property type="project" value="UniProtKB-UniRule"/>
</dbReference>
<reference evidence="4 5" key="1">
    <citation type="submission" date="2018-10" db="EMBL/GenBank/DDBJ databases">
        <title>Sequencing the genomes of 1000 actinobacteria strains.</title>
        <authorList>
            <person name="Klenk H.-P."/>
        </authorList>
    </citation>
    <scope>NUCLEOTIDE SEQUENCE [LARGE SCALE GENOMIC DNA]</scope>
    <source>
        <strain evidence="4 5">DSM 44343</strain>
    </source>
</reference>
<keyword evidence="3" id="KW-0472">Membrane</keyword>
<dbReference type="OrthoDB" id="3790724at2"/>
<dbReference type="EC" id="3.4.21.89" evidence="1"/>
<dbReference type="CDD" id="cd06462">
    <property type="entry name" value="Peptidase_S24_S26"/>
    <property type="match status" value="1"/>
</dbReference>